<proteinExistence type="predicted"/>
<keyword evidence="2" id="KW-1185">Reference proteome</keyword>
<dbReference type="Proteomes" id="UP000258927">
    <property type="component" value="Chromosome"/>
</dbReference>
<dbReference type="AlphaFoldDB" id="A0A2R4MBV3"/>
<accession>A0A2R4MBV3</accession>
<dbReference type="EMBL" id="CP021330">
    <property type="protein sequence ID" value="AVX03480.1"/>
    <property type="molecule type" value="Genomic_DNA"/>
</dbReference>
<evidence type="ECO:0000313" key="1">
    <source>
        <dbReference type="EMBL" id="AVX03480.1"/>
    </source>
</evidence>
<protein>
    <submittedName>
        <fullName evidence="1">Uncharacterized protein</fullName>
    </submittedName>
</protein>
<evidence type="ECO:0000313" key="2">
    <source>
        <dbReference type="Proteomes" id="UP000258927"/>
    </source>
</evidence>
<reference evidence="1 2" key="1">
    <citation type="submission" date="2017-05" db="EMBL/GenBank/DDBJ databases">
        <title>Genome Analysis of Maritalea myrionectae HL2708#5.</title>
        <authorList>
            <consortium name="Cotde Inc.-PKNU"/>
            <person name="Jang D."/>
            <person name="Oh H.-M."/>
        </authorList>
    </citation>
    <scope>NUCLEOTIDE SEQUENCE [LARGE SCALE GENOMIC DNA]</scope>
    <source>
        <strain evidence="1 2">HL2708#5</strain>
    </source>
</reference>
<name>A0A2R4MBV3_9HYPH</name>
<dbReference type="KEGG" id="mmyr:MXMO3_00949"/>
<organism evidence="1 2">
    <name type="scientific">Maritalea myrionectae</name>
    <dbReference type="NCBI Taxonomy" id="454601"/>
    <lineage>
        <taxon>Bacteria</taxon>
        <taxon>Pseudomonadati</taxon>
        <taxon>Pseudomonadota</taxon>
        <taxon>Alphaproteobacteria</taxon>
        <taxon>Hyphomicrobiales</taxon>
        <taxon>Devosiaceae</taxon>
        <taxon>Maritalea</taxon>
    </lineage>
</organism>
<sequence>MLLLSTENLATEIRHLLINCRTEQLFCREYRASQCGTIRFLRVQQSSVPDQSIPETIWNDPKAVYDLVDCYGDIKYVPIVLVFEYLCKLQLNSGCPNITSTHLIIQIVFHVPRSYHDSNSVCASKSQLPNPYLFTAICRGTLVIIVIAARPSFSRSK</sequence>
<gene>
    <name evidence="1" type="ORF">MXMO3_00949</name>
</gene>